<feature type="domain" description="C-CAP/cofactor C-like" evidence="7">
    <location>
        <begin position="171"/>
        <end position="322"/>
    </location>
</feature>
<keyword evidence="4" id="KW-0007">Acetylation</keyword>
<dbReference type="OrthoDB" id="194775at2759"/>
<comment type="subcellular location">
    <subcellularLocation>
        <location evidence="1">Cytoplasm</location>
    </subcellularLocation>
</comment>
<gene>
    <name evidence="8" type="ORF">EJ08DRAFT_592639</name>
</gene>
<keyword evidence="3" id="KW-0963">Cytoplasm</keyword>
<dbReference type="EMBL" id="MU007058">
    <property type="protein sequence ID" value="KAF2427722.1"/>
    <property type="molecule type" value="Genomic_DNA"/>
</dbReference>
<sequence length="375" mass="41597">MDSTSTNPPAVGSNEQFFRYFQDQLAAIQTQIDSLSDPTLAINDRNKEVDASLASIAKLSHEVKDASSYIPAYDQRTYSSSVKNLSEKLQNARSSFAPKQKFSFKSRKPAVASSTTNADASSHQRPQLPNSEVNPISAPKEGSKAEEVSQKTLIAINDEIRENKNVTIHRPTFKEAESISIFSQSDAHIILPNEACHATTSGTLYDITQCIIDMSVPTTTQQPFSNLKLRNVKNSVIICGRVQGDVHMTNIANSIIVTTCQQLRMHDSTNVDVYAECSSRGVIEVCKGIRFGELPGVYKHKLAPDKKDGPDDWDIKVDDFDWPVAGLSPNWGILTDEERVGDENWEALLLENNSDVSVGELLRKFGRMNSMKYHE</sequence>
<dbReference type="InterPro" id="IPR012945">
    <property type="entry name" value="Tubulin-bd_cofactor_C_dom"/>
</dbReference>
<dbReference type="PROSITE" id="PS51329">
    <property type="entry name" value="C_CAP_COFACTOR_C"/>
    <property type="match status" value="1"/>
</dbReference>
<evidence type="ECO:0000256" key="2">
    <source>
        <dbReference type="ARBA" id="ARBA00008848"/>
    </source>
</evidence>
<comment type="caution">
    <text evidence="8">The sequence shown here is derived from an EMBL/GenBank/DDBJ whole genome shotgun (WGS) entry which is preliminary data.</text>
</comment>
<dbReference type="Gene3D" id="1.20.58.1250">
    <property type="entry name" value="Tubulin Binding Cofactor C, N-terminal domain"/>
    <property type="match status" value="1"/>
</dbReference>
<dbReference type="GO" id="GO:0007023">
    <property type="term" value="P:post-chaperonin tubulin folding pathway"/>
    <property type="evidence" value="ECO:0007669"/>
    <property type="project" value="InterPro"/>
</dbReference>
<reference evidence="8" key="1">
    <citation type="journal article" date="2020" name="Stud. Mycol.">
        <title>101 Dothideomycetes genomes: a test case for predicting lifestyles and emergence of pathogens.</title>
        <authorList>
            <person name="Haridas S."/>
            <person name="Albert R."/>
            <person name="Binder M."/>
            <person name="Bloem J."/>
            <person name="Labutti K."/>
            <person name="Salamov A."/>
            <person name="Andreopoulos B."/>
            <person name="Baker S."/>
            <person name="Barry K."/>
            <person name="Bills G."/>
            <person name="Bluhm B."/>
            <person name="Cannon C."/>
            <person name="Castanera R."/>
            <person name="Culley D."/>
            <person name="Daum C."/>
            <person name="Ezra D."/>
            <person name="Gonzalez J."/>
            <person name="Henrissat B."/>
            <person name="Kuo A."/>
            <person name="Liang C."/>
            <person name="Lipzen A."/>
            <person name="Lutzoni F."/>
            <person name="Magnuson J."/>
            <person name="Mondo S."/>
            <person name="Nolan M."/>
            <person name="Ohm R."/>
            <person name="Pangilinan J."/>
            <person name="Park H.-J."/>
            <person name="Ramirez L."/>
            <person name="Alfaro M."/>
            <person name="Sun H."/>
            <person name="Tritt A."/>
            <person name="Yoshinaga Y."/>
            <person name="Zwiers L.-H."/>
            <person name="Turgeon B."/>
            <person name="Goodwin S."/>
            <person name="Spatafora J."/>
            <person name="Crous P."/>
            <person name="Grigoriev I."/>
        </authorList>
    </citation>
    <scope>NUCLEOTIDE SEQUENCE</scope>
    <source>
        <strain evidence="8">CBS 130266</strain>
    </source>
</reference>
<protein>
    <recommendedName>
        <fullName evidence="7">C-CAP/cofactor C-like domain-containing protein</fullName>
    </recommendedName>
</protein>
<accession>A0A9P4NMS9</accession>
<comment type="subunit">
    <text evidence="5">Supercomplex made of cofactors A to E. Cofactors A and D function by capturing and stabilizing tubulin in a quasi-native conformation. Cofactor E binds to the cofactor D-tubulin complex; interaction with cofactor C then causes the release of tubulin polypeptides that are committed to the native state.</text>
</comment>
<dbReference type="InterPro" id="IPR027684">
    <property type="entry name" value="TBCC"/>
</dbReference>
<feature type="region of interest" description="Disordered" evidence="6">
    <location>
        <begin position="98"/>
        <end position="148"/>
    </location>
</feature>
<evidence type="ECO:0000313" key="9">
    <source>
        <dbReference type="Proteomes" id="UP000800235"/>
    </source>
</evidence>
<dbReference type="PANTHER" id="PTHR15139:SF0">
    <property type="entry name" value="TUBULIN-SPECIFIC CHAPERONE C"/>
    <property type="match status" value="1"/>
</dbReference>
<dbReference type="GO" id="GO:0005737">
    <property type="term" value="C:cytoplasm"/>
    <property type="evidence" value="ECO:0007669"/>
    <property type="project" value="UniProtKB-SubCell"/>
</dbReference>
<comment type="similarity">
    <text evidence="2">Belongs to the TBCC family.</text>
</comment>
<dbReference type="Pfam" id="PF16752">
    <property type="entry name" value="TBCC_N"/>
    <property type="match status" value="1"/>
</dbReference>
<dbReference type="AlphaFoldDB" id="A0A9P4NMS9"/>
<evidence type="ECO:0000256" key="5">
    <source>
        <dbReference type="ARBA" id="ARBA00026055"/>
    </source>
</evidence>
<dbReference type="InterPro" id="IPR031925">
    <property type="entry name" value="TBCC_N"/>
</dbReference>
<evidence type="ECO:0000256" key="1">
    <source>
        <dbReference type="ARBA" id="ARBA00004496"/>
    </source>
</evidence>
<dbReference type="Pfam" id="PF07986">
    <property type="entry name" value="TBCC"/>
    <property type="match status" value="1"/>
</dbReference>
<evidence type="ECO:0000256" key="3">
    <source>
        <dbReference type="ARBA" id="ARBA00022490"/>
    </source>
</evidence>
<proteinExistence type="inferred from homology"/>
<evidence type="ECO:0000256" key="6">
    <source>
        <dbReference type="SAM" id="MobiDB-lite"/>
    </source>
</evidence>
<dbReference type="InterPro" id="IPR017901">
    <property type="entry name" value="C-CAP_CF_C-like"/>
</dbReference>
<dbReference type="InterPro" id="IPR016098">
    <property type="entry name" value="CAP/MinC_C"/>
</dbReference>
<dbReference type="Gene3D" id="2.160.20.70">
    <property type="match status" value="1"/>
</dbReference>
<evidence type="ECO:0000256" key="4">
    <source>
        <dbReference type="ARBA" id="ARBA00022990"/>
    </source>
</evidence>
<feature type="compositionally biased region" description="Polar residues" evidence="6">
    <location>
        <begin position="112"/>
        <end position="134"/>
    </location>
</feature>
<organism evidence="8 9">
    <name type="scientific">Tothia fuscella</name>
    <dbReference type="NCBI Taxonomy" id="1048955"/>
    <lineage>
        <taxon>Eukaryota</taxon>
        <taxon>Fungi</taxon>
        <taxon>Dikarya</taxon>
        <taxon>Ascomycota</taxon>
        <taxon>Pezizomycotina</taxon>
        <taxon>Dothideomycetes</taxon>
        <taxon>Pleosporomycetidae</taxon>
        <taxon>Venturiales</taxon>
        <taxon>Cylindrosympodiaceae</taxon>
        <taxon>Tothia</taxon>
    </lineage>
</organism>
<dbReference type="InterPro" id="IPR038397">
    <property type="entry name" value="TBCC_N_sf"/>
</dbReference>
<dbReference type="PANTHER" id="PTHR15139">
    <property type="entry name" value="TUBULIN FOLDING COFACTOR C"/>
    <property type="match status" value="1"/>
</dbReference>
<dbReference type="GO" id="GO:0007021">
    <property type="term" value="P:tubulin complex assembly"/>
    <property type="evidence" value="ECO:0007669"/>
    <property type="project" value="TreeGrafter"/>
</dbReference>
<name>A0A9P4NMS9_9PEZI</name>
<dbReference type="GO" id="GO:0015631">
    <property type="term" value="F:tubulin binding"/>
    <property type="evidence" value="ECO:0007669"/>
    <property type="project" value="InterPro"/>
</dbReference>
<dbReference type="Proteomes" id="UP000800235">
    <property type="component" value="Unassembled WGS sequence"/>
</dbReference>
<evidence type="ECO:0000313" key="8">
    <source>
        <dbReference type="EMBL" id="KAF2427722.1"/>
    </source>
</evidence>
<keyword evidence="9" id="KW-1185">Reference proteome</keyword>
<evidence type="ECO:0000259" key="7">
    <source>
        <dbReference type="PROSITE" id="PS51329"/>
    </source>
</evidence>